<gene>
    <name evidence="1" type="ORF">ACFQDD_12745</name>
</gene>
<keyword evidence="2" id="KW-1185">Reference proteome</keyword>
<dbReference type="Proteomes" id="UP001596274">
    <property type="component" value="Unassembled WGS sequence"/>
</dbReference>
<dbReference type="AlphaFoldDB" id="A0ABD5T8A3"/>
<dbReference type="InterPro" id="IPR055540">
    <property type="entry name" value="DUF7116"/>
</dbReference>
<organism evidence="1 2">
    <name type="scientific">Halorubrum pallidum</name>
    <dbReference type="NCBI Taxonomy" id="1526114"/>
    <lineage>
        <taxon>Archaea</taxon>
        <taxon>Methanobacteriati</taxon>
        <taxon>Methanobacteriota</taxon>
        <taxon>Stenosarchaea group</taxon>
        <taxon>Halobacteria</taxon>
        <taxon>Halobacteriales</taxon>
        <taxon>Haloferacaceae</taxon>
        <taxon>Halorubrum</taxon>
    </lineage>
</organism>
<protein>
    <submittedName>
        <fullName evidence="1">Uncharacterized protein</fullName>
    </submittedName>
</protein>
<dbReference type="Pfam" id="PF23429">
    <property type="entry name" value="DUF7116"/>
    <property type="match status" value="1"/>
</dbReference>
<accession>A0ABD5T8A3</accession>
<evidence type="ECO:0000313" key="2">
    <source>
        <dbReference type="Proteomes" id="UP001596274"/>
    </source>
</evidence>
<reference evidence="1 2" key="1">
    <citation type="journal article" date="2019" name="Int. J. Syst. Evol. Microbiol.">
        <title>The Global Catalogue of Microorganisms (GCM) 10K type strain sequencing project: providing services to taxonomists for standard genome sequencing and annotation.</title>
        <authorList>
            <consortium name="The Broad Institute Genomics Platform"/>
            <consortium name="The Broad Institute Genome Sequencing Center for Infectious Disease"/>
            <person name="Wu L."/>
            <person name="Ma J."/>
        </authorList>
    </citation>
    <scope>NUCLEOTIDE SEQUENCE [LARGE SCALE GENOMIC DNA]</scope>
    <source>
        <strain evidence="1 2">PJ61</strain>
    </source>
</reference>
<proteinExistence type="predicted"/>
<evidence type="ECO:0000313" key="1">
    <source>
        <dbReference type="EMBL" id="MFC6772371.1"/>
    </source>
</evidence>
<sequence length="113" mass="12531">MAPASIPPTTEARDVFRELGYTVSEDGREFVAERKWRRVLVTVLCPADDDDLDTYLADGGDAPRLRCFVTWRENAGDLRDRLVSKKPPYDWAVIGIEDDGADFAVMEGAPGSP</sequence>
<name>A0ABD5T8A3_9EURY</name>
<dbReference type="EMBL" id="JBHSWT010000761">
    <property type="protein sequence ID" value="MFC6772371.1"/>
    <property type="molecule type" value="Genomic_DNA"/>
</dbReference>
<comment type="caution">
    <text evidence="1">The sequence shown here is derived from an EMBL/GenBank/DDBJ whole genome shotgun (WGS) entry which is preliminary data.</text>
</comment>